<comment type="caution">
    <text evidence="1">The sequence shown here is derived from an EMBL/GenBank/DDBJ whole genome shotgun (WGS) entry which is preliminary data.</text>
</comment>
<name>A0ABV9WAI8_9ACTN</name>
<reference evidence="2" key="1">
    <citation type="journal article" date="2019" name="Int. J. Syst. Evol. Microbiol.">
        <title>The Global Catalogue of Microorganisms (GCM) 10K type strain sequencing project: providing services to taxonomists for standard genome sequencing and annotation.</title>
        <authorList>
            <consortium name="The Broad Institute Genomics Platform"/>
            <consortium name="The Broad Institute Genome Sequencing Center for Infectious Disease"/>
            <person name="Wu L."/>
            <person name="Ma J."/>
        </authorList>
    </citation>
    <scope>NUCLEOTIDE SEQUENCE [LARGE SCALE GENOMIC DNA]</scope>
    <source>
        <strain evidence="2">CGMCC 4.7152</strain>
    </source>
</reference>
<accession>A0ABV9WAI8</accession>
<dbReference type="SUPFAM" id="SSF55729">
    <property type="entry name" value="Acyl-CoA N-acyltransferases (Nat)"/>
    <property type="match status" value="1"/>
</dbReference>
<dbReference type="RefSeq" id="WP_380126025.1">
    <property type="nucleotide sequence ID" value="NZ_JBHSIU010000071.1"/>
</dbReference>
<gene>
    <name evidence="1" type="ORF">ACFPIJ_47105</name>
</gene>
<dbReference type="Gene3D" id="3.40.630.30">
    <property type="match status" value="1"/>
</dbReference>
<dbReference type="InterPro" id="IPR016181">
    <property type="entry name" value="Acyl_CoA_acyltransferase"/>
</dbReference>
<protein>
    <recommendedName>
        <fullName evidence="3">N-acetyltransferase domain-containing protein</fullName>
    </recommendedName>
</protein>
<evidence type="ECO:0000313" key="2">
    <source>
        <dbReference type="Proteomes" id="UP001595912"/>
    </source>
</evidence>
<keyword evidence="2" id="KW-1185">Reference proteome</keyword>
<proteinExistence type="predicted"/>
<organism evidence="1 2">
    <name type="scientific">Dactylosporangium cerinum</name>
    <dbReference type="NCBI Taxonomy" id="1434730"/>
    <lineage>
        <taxon>Bacteria</taxon>
        <taxon>Bacillati</taxon>
        <taxon>Actinomycetota</taxon>
        <taxon>Actinomycetes</taxon>
        <taxon>Micromonosporales</taxon>
        <taxon>Micromonosporaceae</taxon>
        <taxon>Dactylosporangium</taxon>
    </lineage>
</organism>
<evidence type="ECO:0000313" key="1">
    <source>
        <dbReference type="EMBL" id="MFC5005389.1"/>
    </source>
</evidence>
<dbReference type="Proteomes" id="UP001595912">
    <property type="component" value="Unassembled WGS sequence"/>
</dbReference>
<dbReference type="EMBL" id="JBHSIU010000071">
    <property type="protein sequence ID" value="MFC5005389.1"/>
    <property type="molecule type" value="Genomic_DNA"/>
</dbReference>
<sequence length="204" mass="22080">MTLPAICTALVGDADLTADTIVACAEQHPLLQWLRGDATRYELRGDAVRLARHVLTGGGVIDLYDDRSAITVWLPQPALATRRPVFGAGGGFNPTPGYADRATALADALPSSSIAGPQVRLLLVATEPQLRRTGRACALLEHRHAELDRTCVAATAYAFDEPTRALLHRHGYQDLGRHLLPDGMSCWTTYRPAGRSAPARQEHQ</sequence>
<evidence type="ECO:0008006" key="3">
    <source>
        <dbReference type="Google" id="ProtNLM"/>
    </source>
</evidence>